<dbReference type="EMBL" id="MCGO01000060">
    <property type="protein sequence ID" value="ORY35268.1"/>
    <property type="molecule type" value="Genomic_DNA"/>
</dbReference>
<dbReference type="AlphaFoldDB" id="A0A1Y2BKG7"/>
<accession>A0A1Y2BKG7</accession>
<evidence type="ECO:0000313" key="2">
    <source>
        <dbReference type="Proteomes" id="UP000193642"/>
    </source>
</evidence>
<dbReference type="OrthoDB" id="2140796at2759"/>
<organism evidence="1 2">
    <name type="scientific">Rhizoclosmatium globosum</name>
    <dbReference type="NCBI Taxonomy" id="329046"/>
    <lineage>
        <taxon>Eukaryota</taxon>
        <taxon>Fungi</taxon>
        <taxon>Fungi incertae sedis</taxon>
        <taxon>Chytridiomycota</taxon>
        <taxon>Chytridiomycota incertae sedis</taxon>
        <taxon>Chytridiomycetes</taxon>
        <taxon>Chytridiales</taxon>
        <taxon>Chytriomycetaceae</taxon>
        <taxon>Rhizoclosmatium</taxon>
    </lineage>
</organism>
<proteinExistence type="predicted"/>
<reference evidence="1 2" key="1">
    <citation type="submission" date="2016-07" db="EMBL/GenBank/DDBJ databases">
        <title>Pervasive Adenine N6-methylation of Active Genes in Fungi.</title>
        <authorList>
            <consortium name="DOE Joint Genome Institute"/>
            <person name="Mondo S.J."/>
            <person name="Dannebaum R.O."/>
            <person name="Kuo R.C."/>
            <person name="Labutti K."/>
            <person name="Haridas S."/>
            <person name="Kuo A."/>
            <person name="Salamov A."/>
            <person name="Ahrendt S.R."/>
            <person name="Lipzen A."/>
            <person name="Sullivan W."/>
            <person name="Andreopoulos W.B."/>
            <person name="Clum A."/>
            <person name="Lindquist E."/>
            <person name="Daum C."/>
            <person name="Ramamoorthy G.K."/>
            <person name="Gryganskyi A."/>
            <person name="Culley D."/>
            <person name="Magnuson J.K."/>
            <person name="James T.Y."/>
            <person name="O'Malley M.A."/>
            <person name="Stajich J.E."/>
            <person name="Spatafora J.W."/>
            <person name="Visel A."/>
            <person name="Grigoriev I.V."/>
        </authorList>
    </citation>
    <scope>NUCLEOTIDE SEQUENCE [LARGE SCALE GENOMIC DNA]</scope>
    <source>
        <strain evidence="1 2">JEL800</strain>
    </source>
</reference>
<dbReference type="Proteomes" id="UP000193642">
    <property type="component" value="Unassembled WGS sequence"/>
</dbReference>
<keyword evidence="2" id="KW-1185">Reference proteome</keyword>
<comment type="caution">
    <text evidence="1">The sequence shown here is derived from an EMBL/GenBank/DDBJ whole genome shotgun (WGS) entry which is preliminary data.</text>
</comment>
<name>A0A1Y2BKG7_9FUNG</name>
<gene>
    <name evidence="1" type="ORF">BCR33DRAFT_506290</name>
</gene>
<sequence length="158" mass="16131">MRFLLELTITWSLNGPQNTDFNKGNITFEIGDGSNPNNVLPVTNGALTFAKAPIVGDLTAITTIPAVANGKNYTIKATFRDAAAGKFLNWFSPNFAVQGSSVVVPPASSSAAAASSAAASGTAANTIKTISVTSEGRSSGISQTSVLLALVPALLLAF</sequence>
<evidence type="ECO:0000313" key="1">
    <source>
        <dbReference type="EMBL" id="ORY35268.1"/>
    </source>
</evidence>
<protein>
    <submittedName>
        <fullName evidence="1">Uncharacterized protein</fullName>
    </submittedName>
</protein>